<evidence type="ECO:0000256" key="1">
    <source>
        <dbReference type="ARBA" id="ARBA00004141"/>
    </source>
</evidence>
<name>A0A2D3WFS4_9BACT</name>
<feature type="transmembrane region" description="Helical" evidence="6">
    <location>
        <begin position="6"/>
        <end position="24"/>
    </location>
</feature>
<keyword evidence="4 6" id="KW-1133">Transmembrane helix</keyword>
<comment type="caution">
    <text evidence="7">The sequence shown here is derived from an EMBL/GenBank/DDBJ whole genome shotgun (WGS) entry which is preliminary data.</text>
</comment>
<gene>
    <name evidence="7" type="ORF">CFH80_04200</name>
</gene>
<dbReference type="Pfam" id="PF03649">
    <property type="entry name" value="UPF0014"/>
    <property type="match status" value="2"/>
</dbReference>
<evidence type="ECO:0000256" key="3">
    <source>
        <dbReference type="ARBA" id="ARBA00022692"/>
    </source>
</evidence>
<proteinExistence type="inferred from homology"/>
<dbReference type="PANTHER" id="PTHR30028:SF0">
    <property type="entry name" value="PROTEIN ALUMINUM SENSITIVE 3"/>
    <property type="match status" value="1"/>
</dbReference>
<protein>
    <recommendedName>
        <fullName evidence="9">ABC transporter permease</fullName>
    </recommendedName>
</protein>
<evidence type="ECO:0000256" key="6">
    <source>
        <dbReference type="SAM" id="Phobius"/>
    </source>
</evidence>
<reference evidence="7 8" key="1">
    <citation type="journal article" date="2017" name="Front. Microbiol.">
        <title>Comparative Genomic Analysis of the Class Epsilonproteobacteria and Proposed Reclassification to Epsilonbacteraeota (phyl. nov.).</title>
        <authorList>
            <person name="Waite D.W."/>
            <person name="Vanwonterghem I."/>
            <person name="Rinke C."/>
            <person name="Parks D.H."/>
            <person name="Zhang Y."/>
            <person name="Takai K."/>
            <person name="Sievert S.M."/>
            <person name="Simon J."/>
            <person name="Campbell B.J."/>
            <person name="Hanson T.E."/>
            <person name="Woyke T."/>
            <person name="Klotz M.G."/>
            <person name="Hugenholtz P."/>
        </authorList>
    </citation>
    <scope>NUCLEOTIDE SEQUENCE [LARGE SCALE GENOMIC DNA]</scope>
    <source>
        <strain evidence="7">UBA11420</strain>
    </source>
</reference>
<dbReference type="STRING" id="366522.GCA_001548055_00559"/>
<keyword evidence="3 6" id="KW-0812">Transmembrane</keyword>
<evidence type="ECO:0000256" key="2">
    <source>
        <dbReference type="ARBA" id="ARBA00005268"/>
    </source>
</evidence>
<organism evidence="7 8">
    <name type="scientific">Sulfurospirillum cavolei</name>
    <dbReference type="NCBI Taxonomy" id="366522"/>
    <lineage>
        <taxon>Bacteria</taxon>
        <taxon>Pseudomonadati</taxon>
        <taxon>Campylobacterota</taxon>
        <taxon>Epsilonproteobacteria</taxon>
        <taxon>Campylobacterales</taxon>
        <taxon>Sulfurospirillaceae</taxon>
        <taxon>Sulfurospirillum</taxon>
    </lineage>
</organism>
<evidence type="ECO:0000256" key="4">
    <source>
        <dbReference type="ARBA" id="ARBA00022989"/>
    </source>
</evidence>
<feature type="transmembrane region" description="Helical" evidence="6">
    <location>
        <begin position="36"/>
        <end position="55"/>
    </location>
</feature>
<evidence type="ECO:0008006" key="9">
    <source>
        <dbReference type="Google" id="ProtNLM"/>
    </source>
</evidence>
<dbReference type="Proteomes" id="UP000231638">
    <property type="component" value="Unassembled WGS sequence"/>
</dbReference>
<evidence type="ECO:0000313" key="7">
    <source>
        <dbReference type="EMBL" id="DAB36564.1"/>
    </source>
</evidence>
<comment type="similarity">
    <text evidence="2">Belongs to the UPF0014 family.</text>
</comment>
<dbReference type="AlphaFoldDB" id="A0A2D3WFS4"/>
<sequence>MQTIALTHLLFMIIPLSIVGYAYYRWVGKKGEIAQATLRMSVQLILVGYVLTSLFETNTLWMLSLLLVVMVTTAAFIARRNIPQKDFKTFGLILVSIVLGGSFNLAWVLGVVLELNNPFDARFVIPLAGMIYANAMNALSLAAERYEKEKEHLPHEKARSIAFKASMIPQINQFLAVGFVSLPGMMTGQILSGVDPLIAVRYQIVVMAMILCSGAMSNIIYLAYLPRLQK</sequence>
<dbReference type="PANTHER" id="PTHR30028">
    <property type="entry name" value="UPF0014 INNER MEMBRANE PROTEIN YBBM-RELATED"/>
    <property type="match status" value="1"/>
</dbReference>
<dbReference type="InterPro" id="IPR005226">
    <property type="entry name" value="UPF0014_fam"/>
</dbReference>
<comment type="subcellular location">
    <subcellularLocation>
        <location evidence="1">Membrane</location>
        <topology evidence="1">Multi-pass membrane protein</topology>
    </subcellularLocation>
</comment>
<keyword evidence="5 6" id="KW-0472">Membrane</keyword>
<feature type="transmembrane region" description="Helical" evidence="6">
    <location>
        <begin position="123"/>
        <end position="143"/>
    </location>
</feature>
<feature type="transmembrane region" description="Helical" evidence="6">
    <location>
        <begin position="90"/>
        <end position="111"/>
    </location>
</feature>
<evidence type="ECO:0000256" key="5">
    <source>
        <dbReference type="ARBA" id="ARBA00023136"/>
    </source>
</evidence>
<accession>A0A2D3WFS4</accession>
<feature type="transmembrane region" description="Helical" evidence="6">
    <location>
        <begin position="174"/>
        <end position="192"/>
    </location>
</feature>
<feature type="transmembrane region" description="Helical" evidence="6">
    <location>
        <begin position="204"/>
        <end position="224"/>
    </location>
</feature>
<dbReference type="EMBL" id="DLUG01000114">
    <property type="protein sequence ID" value="DAB36564.1"/>
    <property type="molecule type" value="Genomic_DNA"/>
</dbReference>
<dbReference type="GO" id="GO:0005886">
    <property type="term" value="C:plasma membrane"/>
    <property type="evidence" value="ECO:0007669"/>
    <property type="project" value="TreeGrafter"/>
</dbReference>
<evidence type="ECO:0000313" key="8">
    <source>
        <dbReference type="Proteomes" id="UP000231638"/>
    </source>
</evidence>
<feature type="transmembrane region" description="Helical" evidence="6">
    <location>
        <begin position="61"/>
        <end position="78"/>
    </location>
</feature>